<dbReference type="OrthoDB" id="881807at2"/>
<keyword evidence="1" id="KW-0732">Signal</keyword>
<feature type="signal peptide" evidence="1">
    <location>
        <begin position="1"/>
        <end position="22"/>
    </location>
</feature>
<reference evidence="2 3" key="1">
    <citation type="submission" date="2019-11" db="EMBL/GenBank/DDBJ databases">
        <title>Pedobacter petrophilus genome.</title>
        <authorList>
            <person name="Feldbauer M.J."/>
            <person name="Newman J.D."/>
        </authorList>
    </citation>
    <scope>NUCLEOTIDE SEQUENCE [LARGE SCALE GENOMIC DNA]</scope>
    <source>
        <strain evidence="2 3">LMG 29686</strain>
    </source>
</reference>
<dbReference type="RefSeq" id="WP_154280816.1">
    <property type="nucleotide sequence ID" value="NZ_JBHUJQ010000001.1"/>
</dbReference>
<evidence type="ECO:0000256" key="1">
    <source>
        <dbReference type="SAM" id="SignalP"/>
    </source>
</evidence>
<organism evidence="2 3">
    <name type="scientific">Pedobacter petrophilus</name>
    <dbReference type="NCBI Taxonomy" id="1908241"/>
    <lineage>
        <taxon>Bacteria</taxon>
        <taxon>Pseudomonadati</taxon>
        <taxon>Bacteroidota</taxon>
        <taxon>Sphingobacteriia</taxon>
        <taxon>Sphingobacteriales</taxon>
        <taxon>Sphingobacteriaceae</taxon>
        <taxon>Pedobacter</taxon>
    </lineage>
</organism>
<dbReference type="EMBL" id="WKKH01000013">
    <property type="protein sequence ID" value="MRX76578.1"/>
    <property type="molecule type" value="Genomic_DNA"/>
</dbReference>
<protein>
    <submittedName>
        <fullName evidence="2">Uncharacterized protein</fullName>
    </submittedName>
</protein>
<keyword evidence="3" id="KW-1185">Reference proteome</keyword>
<comment type="caution">
    <text evidence="2">The sequence shown here is derived from an EMBL/GenBank/DDBJ whole genome shotgun (WGS) entry which is preliminary data.</text>
</comment>
<evidence type="ECO:0000313" key="2">
    <source>
        <dbReference type="EMBL" id="MRX76578.1"/>
    </source>
</evidence>
<gene>
    <name evidence="2" type="ORF">GJU39_10790</name>
</gene>
<evidence type="ECO:0000313" key="3">
    <source>
        <dbReference type="Proteomes" id="UP000487757"/>
    </source>
</evidence>
<name>A0A7K0FYA7_9SPHI</name>
<feature type="chain" id="PRO_5029764541" evidence="1">
    <location>
        <begin position="23"/>
        <end position="241"/>
    </location>
</feature>
<dbReference type="Proteomes" id="UP000487757">
    <property type="component" value="Unassembled WGS sequence"/>
</dbReference>
<dbReference type="AlphaFoldDB" id="A0A7K0FYA7"/>
<accession>A0A7K0FYA7</accession>
<proteinExistence type="predicted"/>
<sequence>MKKMFFFSLFAFLGQISFSARAQDLGPVIDMSVIVNNAGLQSVEMAERKRAGMPDKYSGKSTAKTRSANFSYVPNEALRKKTVNNYVAKLKRYNPAVATTVAQNFAPGKFDYSDLYQQANKSSGLKENDAADVLAVYIILNWMIVNNVKDGNAITVPMARGVPTQTASIMANNQKLSTPGMAAQIGEQLKLNTIILQTGWIQSIKDKTDETYRQKIAANFKSLYHFDIGQMKLTDKGLGKK</sequence>